<dbReference type="Proteomes" id="UP000463051">
    <property type="component" value="Unassembled WGS sequence"/>
</dbReference>
<feature type="transmembrane region" description="Helical" evidence="1">
    <location>
        <begin position="132"/>
        <end position="149"/>
    </location>
</feature>
<feature type="transmembrane region" description="Helical" evidence="1">
    <location>
        <begin position="354"/>
        <end position="372"/>
    </location>
</feature>
<dbReference type="RefSeq" id="WP_229522397.1">
    <property type="nucleotide sequence ID" value="NZ_WJXB01000011.1"/>
</dbReference>
<reference evidence="2 3" key="1">
    <citation type="submission" date="2019-11" db="EMBL/GenBank/DDBJ databases">
        <title>Paenibacillus monticola sp. nov., a novel PGPR strain isolated from mountain sample in China.</title>
        <authorList>
            <person name="Zhao Q."/>
            <person name="Li H.-P."/>
            <person name="Zhang J.-L."/>
        </authorList>
    </citation>
    <scope>NUCLEOTIDE SEQUENCE [LARGE SCALE GENOMIC DNA]</scope>
    <source>
        <strain evidence="2 3">LC-T2</strain>
    </source>
</reference>
<gene>
    <name evidence="2" type="ORF">GJB61_23460</name>
</gene>
<comment type="caution">
    <text evidence="2">The sequence shown here is derived from an EMBL/GenBank/DDBJ whole genome shotgun (WGS) entry which is preliminary data.</text>
</comment>
<organism evidence="2 3">
    <name type="scientific">Paenibacillus monticola</name>
    <dbReference type="NCBI Taxonomy" id="2666075"/>
    <lineage>
        <taxon>Bacteria</taxon>
        <taxon>Bacillati</taxon>
        <taxon>Bacillota</taxon>
        <taxon>Bacilli</taxon>
        <taxon>Bacillales</taxon>
        <taxon>Paenibacillaceae</taxon>
        <taxon>Paenibacillus</taxon>
    </lineage>
</organism>
<dbReference type="AlphaFoldDB" id="A0A7X2H9K6"/>
<dbReference type="EMBL" id="WJXB01000011">
    <property type="protein sequence ID" value="MRN55935.1"/>
    <property type="molecule type" value="Genomic_DNA"/>
</dbReference>
<keyword evidence="1" id="KW-0812">Transmembrane</keyword>
<feature type="transmembrane region" description="Helical" evidence="1">
    <location>
        <begin position="201"/>
        <end position="219"/>
    </location>
</feature>
<feature type="transmembrane region" description="Helical" evidence="1">
    <location>
        <begin position="445"/>
        <end position="469"/>
    </location>
</feature>
<feature type="transmembrane region" description="Helical" evidence="1">
    <location>
        <begin position="506"/>
        <end position="527"/>
    </location>
</feature>
<evidence type="ECO:0000256" key="1">
    <source>
        <dbReference type="SAM" id="Phobius"/>
    </source>
</evidence>
<keyword evidence="1" id="KW-0472">Membrane</keyword>
<feature type="transmembrane region" description="Helical" evidence="1">
    <location>
        <begin position="169"/>
        <end position="189"/>
    </location>
</feature>
<name>A0A7X2H9K6_9BACL</name>
<feature type="transmembrane region" description="Helical" evidence="1">
    <location>
        <begin position="231"/>
        <end position="250"/>
    </location>
</feature>
<feature type="transmembrane region" description="Helical" evidence="1">
    <location>
        <begin position="330"/>
        <end position="348"/>
    </location>
</feature>
<keyword evidence="3" id="KW-1185">Reference proteome</keyword>
<evidence type="ECO:0000313" key="2">
    <source>
        <dbReference type="EMBL" id="MRN55935.1"/>
    </source>
</evidence>
<accession>A0A7X2H9K6</accession>
<keyword evidence="1" id="KW-1133">Transmembrane helix</keyword>
<feature type="transmembrane region" description="Helical" evidence="1">
    <location>
        <begin position="91"/>
        <end position="111"/>
    </location>
</feature>
<evidence type="ECO:0000313" key="3">
    <source>
        <dbReference type="Proteomes" id="UP000463051"/>
    </source>
</evidence>
<feature type="transmembrane region" description="Helical" evidence="1">
    <location>
        <begin position="481"/>
        <end position="500"/>
    </location>
</feature>
<sequence>MIRTLSSILDIRSASGTNRFIYYFKRIPMLGKLLKDDIYANAVLKRTFSVIVFILKVLWGFMSKFAYIGILIYGPVILTSSELPIKEQYQLYLHIVLFLSFIVAAVSNVFIMEPKRDKYICVKLMRLPASDYMRATLTLQGLTFLLYFLPPMMVFASLLGAPVWQGAMLALLLTAWRTITEALNLWLFAKKGIVLAKKLNWVWSVIGVGFLLAYLPLYLEEALISTTQLFSVPLTLVILVLGIAAGIYIARYPDYREAVDAVTKRDEPLLDVGRMMKESRVKNVQTIEQDYTAEHLRSSQWEGKKGYAYLNAIFFSRHKRLIIQPMQRRLVIVLVFFLIGIITILVSPETSSKGVPYLMSNLPIFLIIMNYTSIGERLCRGLFNNCDLSLLRYGFYRKRAAILHNFTIRLFKLIRLNLLLAAAISVAGTSLILLSGADWALADVIIIWITILCLSLFFSVHHLFMYYIFQPYSTELGVKNPLFTIVNSIVLAIGFVSIQFQSTPVYFVLIVLLATLVYMIIALFLIYKFSATTFRVK</sequence>
<proteinExistence type="predicted"/>
<feature type="transmembrane region" description="Helical" evidence="1">
    <location>
        <begin position="413"/>
        <end position="433"/>
    </location>
</feature>
<protein>
    <submittedName>
        <fullName evidence="2">Uncharacterized protein</fullName>
    </submittedName>
</protein>